<dbReference type="Gene3D" id="3.40.190.10">
    <property type="entry name" value="Periplasmic binding protein-like II"/>
    <property type="match status" value="1"/>
</dbReference>
<dbReference type="Gene3D" id="1.10.287.70">
    <property type="match status" value="1"/>
</dbReference>
<dbReference type="Proteomes" id="UP000515160">
    <property type="component" value="Chromosome 2R"/>
</dbReference>
<evidence type="ECO:0000259" key="14">
    <source>
        <dbReference type="Pfam" id="PF24576"/>
    </source>
</evidence>
<feature type="transmembrane region" description="Helical" evidence="12">
    <location>
        <begin position="297"/>
        <end position="317"/>
    </location>
</feature>
<keyword evidence="2" id="KW-0813">Transport</keyword>
<evidence type="ECO:0000256" key="5">
    <source>
        <dbReference type="ARBA" id="ARBA00022989"/>
    </source>
</evidence>
<name>A0A9C6T1C8_DROAB</name>
<evidence type="ECO:0000256" key="8">
    <source>
        <dbReference type="ARBA" id="ARBA00023170"/>
    </source>
</evidence>
<evidence type="ECO:0000256" key="12">
    <source>
        <dbReference type="SAM" id="Phobius"/>
    </source>
</evidence>
<evidence type="ECO:0000256" key="4">
    <source>
        <dbReference type="ARBA" id="ARBA00022692"/>
    </source>
</evidence>
<evidence type="ECO:0000256" key="9">
    <source>
        <dbReference type="ARBA" id="ARBA00023180"/>
    </source>
</evidence>
<keyword evidence="9" id="KW-0325">Glycoprotein</keyword>
<dbReference type="PANTHER" id="PTHR42643:SF36">
    <property type="entry name" value="IONOTROPIC RECEPTOR 84A"/>
    <property type="match status" value="1"/>
</dbReference>
<dbReference type="GeneID" id="117576917"/>
<reference evidence="16" key="1">
    <citation type="submission" date="2025-08" db="UniProtKB">
        <authorList>
            <consortium name="RefSeq"/>
        </authorList>
    </citation>
    <scope>IDENTIFICATION</scope>
    <source>
        <strain evidence="16">15112-1751.03</strain>
        <tissue evidence="16">Whole Adult</tissue>
    </source>
</reference>
<dbReference type="Pfam" id="PF24576">
    <property type="entry name" value="IR75A_N"/>
    <property type="match status" value="1"/>
</dbReference>
<evidence type="ECO:0000256" key="2">
    <source>
        <dbReference type="ARBA" id="ARBA00022448"/>
    </source>
</evidence>
<keyword evidence="3" id="KW-1003">Cell membrane</keyword>
<dbReference type="SUPFAM" id="SSF53850">
    <property type="entry name" value="Periplasmic binding protein-like II"/>
    <property type="match status" value="1"/>
</dbReference>
<keyword evidence="5 12" id="KW-1133">Transmembrane helix</keyword>
<gene>
    <name evidence="16" type="primary">LOC117576917</name>
</gene>
<evidence type="ECO:0000256" key="1">
    <source>
        <dbReference type="ARBA" id="ARBA00004651"/>
    </source>
</evidence>
<dbReference type="OrthoDB" id="413361at2759"/>
<dbReference type="RefSeq" id="XP_051862789.1">
    <property type="nucleotide sequence ID" value="XM_052006829.1"/>
</dbReference>
<dbReference type="InterPro" id="IPR019594">
    <property type="entry name" value="Glu/Gly-bd"/>
</dbReference>
<dbReference type="Pfam" id="PF10613">
    <property type="entry name" value="Lig_chan-Glu_bd"/>
    <property type="match status" value="1"/>
</dbReference>
<comment type="subcellular location">
    <subcellularLocation>
        <location evidence="1">Cell membrane</location>
        <topology evidence="1">Multi-pass membrane protein</topology>
    </subcellularLocation>
</comment>
<evidence type="ECO:0000313" key="16">
    <source>
        <dbReference type="RefSeq" id="XP_051862789.1"/>
    </source>
</evidence>
<dbReference type="InterPro" id="IPR057074">
    <property type="entry name" value="IR75A_N"/>
</dbReference>
<evidence type="ECO:0000313" key="15">
    <source>
        <dbReference type="Proteomes" id="UP000515160"/>
    </source>
</evidence>
<feature type="transmembrane region" description="Helical" evidence="12">
    <location>
        <begin position="557"/>
        <end position="580"/>
    </location>
</feature>
<proteinExistence type="predicted"/>
<feature type="domain" description="Ionotropic glutamate receptor L-glutamate and glycine-binding" evidence="13">
    <location>
        <begin position="213"/>
        <end position="281"/>
    </location>
</feature>
<keyword evidence="7 12" id="KW-0472">Membrane</keyword>
<dbReference type="AlphaFoldDB" id="A0A9C6T1C8"/>
<keyword evidence="6" id="KW-0406">Ion transport</keyword>
<keyword evidence="10" id="KW-1071">Ligand-gated ion channel</keyword>
<evidence type="ECO:0000256" key="10">
    <source>
        <dbReference type="ARBA" id="ARBA00023286"/>
    </source>
</evidence>
<dbReference type="GO" id="GO:0005886">
    <property type="term" value="C:plasma membrane"/>
    <property type="evidence" value="ECO:0007669"/>
    <property type="project" value="UniProtKB-SubCell"/>
</dbReference>
<keyword evidence="8 16" id="KW-0675">Receptor</keyword>
<keyword evidence="11" id="KW-0407">Ion channel</keyword>
<sequence length="587" mass="67481">MEGYRRLLVSNYRIQFFTPRMGVNFKELFYYEAPRTAILVDAFEGDAAKLWVYQAASEAGLFNNSQAWFMLGSGQANRTDESIIKEHLSAYNISIDADITVAIRGVPCGKRSNLCASWLLYDVYRLGQQTPLLVESKGAWSLAAGYRLWPKFNQSWLRRRSNLGNITLIGSTLIEKPPGYDDLSYLSNDRQLLQLDPMQRKTFQLFRLMESLFNLSLDVRFTDNWGQLQPNGSWSGVMGQVTSGEAHFALCPMRFVLDRQRYVQFSPVLHTQLIHFLFRHPRRSSIRNIFFEPLSTQVWWCVLALVLCSTILLPLHINLERREHTLQHQLPAVGGHLAFVWFTILETYLQQGPALELFRLPSTRLLISASCLFSFMLMQFYGAFIVGSLLSDTPRTILTLQALYESSLEIGMENVSYNFVLFTNTTNQLVRDVYTYRICHDHQSNILDIQQGAERIRGGGFAFHSAIDRMYRLLIELLDEQQFCELQEIMFNPPYVAGSVLPKSSPWREHLAHAVLHLRETGLIQYNDRLWTLPKPDCSLFKATQVEVDLKHFAPALFALLLAMLVSAMVFLVELLLGWINARHKPK</sequence>
<evidence type="ECO:0000256" key="7">
    <source>
        <dbReference type="ARBA" id="ARBA00023136"/>
    </source>
</evidence>
<feature type="transmembrane region" description="Helical" evidence="12">
    <location>
        <begin position="329"/>
        <end position="345"/>
    </location>
</feature>
<feature type="domain" description="Ionotropic receptor 75a N-terminal" evidence="14">
    <location>
        <begin position="4"/>
        <end position="172"/>
    </location>
</feature>
<evidence type="ECO:0000256" key="11">
    <source>
        <dbReference type="ARBA" id="ARBA00023303"/>
    </source>
</evidence>
<evidence type="ECO:0000256" key="6">
    <source>
        <dbReference type="ARBA" id="ARBA00023065"/>
    </source>
</evidence>
<dbReference type="InterPro" id="IPR052192">
    <property type="entry name" value="Insect_Ionotropic_Sensory_Rcpt"/>
</dbReference>
<organism evidence="15 16">
    <name type="scientific">Drosophila albomicans</name>
    <name type="common">Fruit fly</name>
    <dbReference type="NCBI Taxonomy" id="7291"/>
    <lineage>
        <taxon>Eukaryota</taxon>
        <taxon>Metazoa</taxon>
        <taxon>Ecdysozoa</taxon>
        <taxon>Arthropoda</taxon>
        <taxon>Hexapoda</taxon>
        <taxon>Insecta</taxon>
        <taxon>Pterygota</taxon>
        <taxon>Neoptera</taxon>
        <taxon>Endopterygota</taxon>
        <taxon>Diptera</taxon>
        <taxon>Brachycera</taxon>
        <taxon>Muscomorpha</taxon>
        <taxon>Ephydroidea</taxon>
        <taxon>Drosophilidae</taxon>
        <taxon>Drosophila</taxon>
    </lineage>
</organism>
<evidence type="ECO:0000259" key="13">
    <source>
        <dbReference type="Pfam" id="PF10613"/>
    </source>
</evidence>
<keyword evidence="15" id="KW-1185">Reference proteome</keyword>
<evidence type="ECO:0000256" key="3">
    <source>
        <dbReference type="ARBA" id="ARBA00022475"/>
    </source>
</evidence>
<dbReference type="CTD" id="40891"/>
<dbReference type="GO" id="GO:0015276">
    <property type="term" value="F:ligand-gated monoatomic ion channel activity"/>
    <property type="evidence" value="ECO:0007669"/>
    <property type="project" value="InterPro"/>
</dbReference>
<keyword evidence="4 12" id="KW-0812">Transmembrane</keyword>
<protein>
    <submittedName>
        <fullName evidence="16">Ionotropic receptor 75a</fullName>
    </submittedName>
</protein>
<accession>A0A9C6T1C8</accession>
<feature type="transmembrane region" description="Helical" evidence="12">
    <location>
        <begin position="365"/>
        <end position="390"/>
    </location>
</feature>
<dbReference type="PANTHER" id="PTHR42643">
    <property type="entry name" value="IONOTROPIC RECEPTOR 20A-RELATED"/>
    <property type="match status" value="1"/>
</dbReference>